<gene>
    <name evidence="1" type="ORF">MLD38_015119</name>
</gene>
<accession>A0ACB9RJ97</accession>
<comment type="caution">
    <text evidence="1">The sequence shown here is derived from an EMBL/GenBank/DDBJ whole genome shotgun (WGS) entry which is preliminary data.</text>
</comment>
<protein>
    <submittedName>
        <fullName evidence="1">Uncharacterized protein</fullName>
    </submittedName>
</protein>
<reference evidence="2" key="1">
    <citation type="journal article" date="2023" name="Front. Plant Sci.">
        <title>Chromosomal-level genome assembly of Melastoma candidum provides insights into trichome evolution.</title>
        <authorList>
            <person name="Zhong Y."/>
            <person name="Wu W."/>
            <person name="Sun C."/>
            <person name="Zou P."/>
            <person name="Liu Y."/>
            <person name="Dai S."/>
            <person name="Zhou R."/>
        </authorList>
    </citation>
    <scope>NUCLEOTIDE SEQUENCE [LARGE SCALE GENOMIC DNA]</scope>
</reference>
<dbReference type="EMBL" id="CM042883">
    <property type="protein sequence ID" value="KAI4377508.1"/>
    <property type="molecule type" value="Genomic_DNA"/>
</dbReference>
<evidence type="ECO:0000313" key="2">
    <source>
        <dbReference type="Proteomes" id="UP001057402"/>
    </source>
</evidence>
<name>A0ACB9RJ97_9MYRT</name>
<keyword evidence="2" id="KW-1185">Reference proteome</keyword>
<proteinExistence type="predicted"/>
<evidence type="ECO:0000313" key="1">
    <source>
        <dbReference type="EMBL" id="KAI4377508.1"/>
    </source>
</evidence>
<dbReference type="Proteomes" id="UP001057402">
    <property type="component" value="Chromosome 4"/>
</dbReference>
<sequence length="882" mass="97329">MSIQLRLRAIACLNCRSTSSDLLCNHSFLVRFSSLKGSTSHDGQSPYFCSSQWFYLLREAVAASDLRLGKSLHALVLRFYQGPDLLLANNLINLYSKCRVPVNARKVFDGMHDRDVISWNSMLSAYALSEVLDDDSCEKGMRLFRDFLRTGALGNQLTLAPVLTFYSWTGHGWDAECVHGYAVKIGLLQEVFVCGGLVNVYAKLGKMKEARILFDGMVERDAVLWNMMIKGCLNAGLGKEGYLLFVECHRSGLCLDGVSLRYVLDGFDLIDSDEGNREFEQVLVCGIKSGICNDGYDVYKWNKRLSVDNANGNFNDVVECFKAMIRLNIGYDGVSLVVVLSALTSMNDICMGQQVHGAALKSGLGLDVSVGNCLINVYSKAGCTKAAKLLFDEMKEVDLVSWNSIISSCSQNNLGNDSLGYFICLLRSGLLPDSFTLGSILKALSSLEEDIEVTRQVHVLAIKAGIASENFVTTALIDNYSREGMMKESENLFRNEICFDLASLNAMMFGYIICGDSNRALELFSRLHEDGVKADGIVLATLAKACGCLRDLERVKQLHAYSIRNGFDLDVCVCSGILDLYIRCGEMESAIAVFQGIQIPDYVAWTTMISGCVENGEAARAVSLYHQMRLSGIVPDEFILATLAKAASCLTAIEPGKQIHANIMKFNCSYDSYVRTSLIDMYAKCGNIQDAYNLFKTMDLKNVAAWNAMLVGMAQHGDAIDALGLLEDMKRLDIKPDKVTFVGALSACSHSGLVTEAWEIFGSMKNIYCIEPEVEHYSCLVDALGRAGCILEAEKLISEMPFEPSASMLRTLLSACRFKGDVETGKRIASRLLALEPHDTSAFVLLSNIYVSVDSWDDMKDARDLMKKDKLKKDPGFSWVDV</sequence>
<organism evidence="1 2">
    <name type="scientific">Melastoma candidum</name>
    <dbReference type="NCBI Taxonomy" id="119954"/>
    <lineage>
        <taxon>Eukaryota</taxon>
        <taxon>Viridiplantae</taxon>
        <taxon>Streptophyta</taxon>
        <taxon>Embryophyta</taxon>
        <taxon>Tracheophyta</taxon>
        <taxon>Spermatophyta</taxon>
        <taxon>Magnoliopsida</taxon>
        <taxon>eudicotyledons</taxon>
        <taxon>Gunneridae</taxon>
        <taxon>Pentapetalae</taxon>
        <taxon>rosids</taxon>
        <taxon>malvids</taxon>
        <taxon>Myrtales</taxon>
        <taxon>Melastomataceae</taxon>
        <taxon>Melastomatoideae</taxon>
        <taxon>Melastomateae</taxon>
        <taxon>Melastoma</taxon>
    </lineage>
</organism>